<keyword evidence="3" id="KW-1185">Reference proteome</keyword>
<proteinExistence type="predicted"/>
<feature type="domain" description="Ig-like" evidence="1">
    <location>
        <begin position="245"/>
        <end position="317"/>
    </location>
</feature>
<dbReference type="RefSeq" id="WP_316967985.1">
    <property type="nucleotide sequence ID" value="NZ_JARFPL010000003.1"/>
</dbReference>
<dbReference type="Proteomes" id="UP001215956">
    <property type="component" value="Unassembled WGS sequence"/>
</dbReference>
<protein>
    <submittedName>
        <fullName evidence="2">Immunoglobulin domain-containing protein</fullName>
    </submittedName>
</protein>
<evidence type="ECO:0000313" key="2">
    <source>
        <dbReference type="EMBL" id="MDF0592274.1"/>
    </source>
</evidence>
<dbReference type="EMBL" id="JARFPL010000003">
    <property type="protein sequence ID" value="MDF0592274.1"/>
    <property type="molecule type" value="Genomic_DNA"/>
</dbReference>
<dbReference type="InterPro" id="IPR013783">
    <property type="entry name" value="Ig-like_fold"/>
</dbReference>
<dbReference type="SUPFAM" id="SSF48726">
    <property type="entry name" value="Immunoglobulin"/>
    <property type="match status" value="1"/>
</dbReference>
<dbReference type="SMART" id="SM00409">
    <property type="entry name" value="IG"/>
    <property type="match status" value="1"/>
</dbReference>
<comment type="caution">
    <text evidence="2">The sequence shown here is derived from an EMBL/GenBank/DDBJ whole genome shotgun (WGS) entry which is preliminary data.</text>
</comment>
<name>A0ABT5XC48_9EURY</name>
<evidence type="ECO:0000313" key="3">
    <source>
        <dbReference type="Proteomes" id="UP001215956"/>
    </source>
</evidence>
<organism evidence="2 3">
    <name type="scientific">Candidatus Methanocrinis alkalitolerans</name>
    <dbReference type="NCBI Taxonomy" id="3033395"/>
    <lineage>
        <taxon>Archaea</taxon>
        <taxon>Methanobacteriati</taxon>
        <taxon>Methanobacteriota</taxon>
        <taxon>Stenosarchaea group</taxon>
        <taxon>Methanomicrobia</taxon>
        <taxon>Methanotrichales</taxon>
        <taxon>Methanotrichaceae</taxon>
        <taxon>Methanocrinis</taxon>
    </lineage>
</organism>
<dbReference type="PROSITE" id="PS50835">
    <property type="entry name" value="IG_LIKE"/>
    <property type="match status" value="1"/>
</dbReference>
<dbReference type="InterPro" id="IPR036179">
    <property type="entry name" value="Ig-like_dom_sf"/>
</dbReference>
<accession>A0ABT5XC48</accession>
<dbReference type="InterPro" id="IPR007110">
    <property type="entry name" value="Ig-like_dom"/>
</dbReference>
<dbReference type="Pfam" id="PF13927">
    <property type="entry name" value="Ig_3"/>
    <property type="match status" value="1"/>
</dbReference>
<evidence type="ECO:0000259" key="1">
    <source>
        <dbReference type="PROSITE" id="PS50835"/>
    </source>
</evidence>
<dbReference type="CDD" id="cd00096">
    <property type="entry name" value="Ig"/>
    <property type="match status" value="1"/>
</dbReference>
<sequence length="337" mass="37301">MKAIKLVMAVMVIGLVSISSSVGEDDEIGSPFGEELSFWSGDLDFDFDFGYDLNLGDGFVWGNAGIYDAPSVGEDHCADDEQDAPSDWDYPVDDWIIDEGFYSDFGGSMGEEPGWSETDDHPGIPGPEENALWIVFPYSTNVKTTKLVLQKDRFAKELLIPGMDGKLTIYELKPDNTLLTYVPDWQVKAKRAYRAWFTADAPGDYAVWYEVYNAKANVTTTSNVIEYRVFENLAVVVLNEAKCPGETATLRAIASGCSDAAYQWYKGRSSKTGEGEIIDGETKSAYVIRNVSPDDAGYYTCNVTCNGESDEDSGRFYVGWWECDGISPCKCQFRAVS</sequence>
<gene>
    <name evidence="2" type="ORF">P0O24_01580</name>
</gene>
<reference evidence="2 3" key="1">
    <citation type="submission" date="2023-03" db="EMBL/GenBank/DDBJ databases">
        <title>Whole genome sequencing of Methanotrichaceae archaeon M04Ac.</title>
        <authorList>
            <person name="Khomyakova M.A."/>
            <person name="Merkel A.Y."/>
            <person name="Slobodkin A.I."/>
        </authorList>
    </citation>
    <scope>NUCLEOTIDE SEQUENCE [LARGE SCALE GENOMIC DNA]</scope>
    <source>
        <strain evidence="2 3">M04Ac</strain>
    </source>
</reference>
<dbReference type="Gene3D" id="2.60.40.10">
    <property type="entry name" value="Immunoglobulins"/>
    <property type="match status" value="1"/>
</dbReference>
<dbReference type="InterPro" id="IPR003599">
    <property type="entry name" value="Ig_sub"/>
</dbReference>